<evidence type="ECO:0000256" key="5">
    <source>
        <dbReference type="ARBA" id="ARBA00022723"/>
    </source>
</evidence>
<evidence type="ECO:0000259" key="12">
    <source>
        <dbReference type="SMART" id="SM00829"/>
    </source>
</evidence>
<comment type="similarity">
    <text evidence="2 11">Belongs to the zinc-containing alcohol dehydrogenase family.</text>
</comment>
<keyword evidence="4" id="KW-0597">Phosphoprotein</keyword>
<dbReference type="FunFam" id="3.40.50.720:FF:000158">
    <property type="entry name" value="Zinc-binding alcohol dehydrogenase"/>
    <property type="match status" value="1"/>
</dbReference>
<organism evidence="13 14">
    <name type="scientific">Heterodermia speciosa</name>
    <dbReference type="NCBI Taxonomy" id="116794"/>
    <lineage>
        <taxon>Eukaryota</taxon>
        <taxon>Fungi</taxon>
        <taxon>Dikarya</taxon>
        <taxon>Ascomycota</taxon>
        <taxon>Pezizomycotina</taxon>
        <taxon>Lecanoromycetes</taxon>
        <taxon>OSLEUM clade</taxon>
        <taxon>Lecanoromycetidae</taxon>
        <taxon>Caliciales</taxon>
        <taxon>Physciaceae</taxon>
        <taxon>Heterodermia</taxon>
    </lineage>
</organism>
<feature type="domain" description="Enoyl reductase (ER)" evidence="12">
    <location>
        <begin position="24"/>
        <end position="361"/>
    </location>
</feature>
<sequence>MGSSAPNFVDCEEDVSFHGWMGTSPTSPLTYQTFKPKNWEETDIDIGITHCGLCASDLHTLRSGWGDTIYPCCVGHEIVGHATRVGARARPGIKVGDRVGVGPQGYTCRASECECCSRGRENYCPRRLGTYADRYPNGDVSYGGFADFCRHDSYSVFSIPDRLASEDAAVMLCAGATVYEPLKQWGAGPGVKVGIIGVGGLGHLAVLFAKKAMGCERVVAFSRRLSKAADAMDLGADEYVATSEQEDWAERHASTLDLIICTVSEPRMPLQQYLGLLRVKGHFCQVGIPEEPLPRLDTMPLILNGTSISFSDSASPANIREMLELAADKEIKAWTQVRPMEEVNQAIRDLREGKARFRIVLENDARGT</sequence>
<evidence type="ECO:0000256" key="8">
    <source>
        <dbReference type="ARBA" id="ARBA00023002"/>
    </source>
</evidence>
<dbReference type="SUPFAM" id="SSF50129">
    <property type="entry name" value="GroES-like"/>
    <property type="match status" value="1"/>
</dbReference>
<evidence type="ECO:0000313" key="13">
    <source>
        <dbReference type="EMBL" id="CAF9935822.1"/>
    </source>
</evidence>
<proteinExistence type="inferred from homology"/>
<evidence type="ECO:0000256" key="7">
    <source>
        <dbReference type="ARBA" id="ARBA00022857"/>
    </source>
</evidence>
<dbReference type="Gene3D" id="3.90.180.10">
    <property type="entry name" value="Medium-chain alcohol dehydrogenases, catalytic domain"/>
    <property type="match status" value="1"/>
</dbReference>
<dbReference type="InterPro" id="IPR011032">
    <property type="entry name" value="GroES-like_sf"/>
</dbReference>
<evidence type="ECO:0000256" key="6">
    <source>
        <dbReference type="ARBA" id="ARBA00022833"/>
    </source>
</evidence>
<dbReference type="GO" id="GO:0008106">
    <property type="term" value="F:alcohol dehydrogenase (NADP+) activity"/>
    <property type="evidence" value="ECO:0007669"/>
    <property type="project" value="UniProtKB-EC"/>
</dbReference>
<evidence type="ECO:0000256" key="11">
    <source>
        <dbReference type="RuleBase" id="RU361277"/>
    </source>
</evidence>
<evidence type="ECO:0000256" key="1">
    <source>
        <dbReference type="ARBA" id="ARBA00001947"/>
    </source>
</evidence>
<dbReference type="InterPro" id="IPR013154">
    <property type="entry name" value="ADH-like_N"/>
</dbReference>
<dbReference type="OrthoDB" id="1879366at2759"/>
<dbReference type="EC" id="1.1.1.2" evidence="9"/>
<dbReference type="PANTHER" id="PTHR42683">
    <property type="entry name" value="ALDEHYDE REDUCTASE"/>
    <property type="match status" value="1"/>
</dbReference>
<dbReference type="CDD" id="cd05283">
    <property type="entry name" value="CAD1"/>
    <property type="match status" value="1"/>
</dbReference>
<dbReference type="InterPro" id="IPR002328">
    <property type="entry name" value="ADH_Zn_CS"/>
</dbReference>
<keyword evidence="6 11" id="KW-0862">Zinc</keyword>
<protein>
    <recommendedName>
        <fullName evidence="9">alcohol dehydrogenase (NADP(+))</fullName>
        <ecNumber evidence="9">1.1.1.2</ecNumber>
    </recommendedName>
</protein>
<evidence type="ECO:0000256" key="9">
    <source>
        <dbReference type="ARBA" id="ARBA00024074"/>
    </source>
</evidence>
<reference evidence="13" key="1">
    <citation type="submission" date="2021-03" db="EMBL/GenBank/DDBJ databases">
        <authorList>
            <person name="Tagirdzhanova G."/>
        </authorList>
    </citation>
    <scope>NUCLEOTIDE SEQUENCE</scope>
</reference>
<dbReference type="InterPro" id="IPR020843">
    <property type="entry name" value="ER"/>
</dbReference>
<evidence type="ECO:0000256" key="2">
    <source>
        <dbReference type="ARBA" id="ARBA00008072"/>
    </source>
</evidence>
<evidence type="ECO:0000313" key="14">
    <source>
        <dbReference type="Proteomes" id="UP000664521"/>
    </source>
</evidence>
<dbReference type="InterPro" id="IPR036291">
    <property type="entry name" value="NAD(P)-bd_dom_sf"/>
</dbReference>
<dbReference type="SUPFAM" id="SSF51735">
    <property type="entry name" value="NAD(P)-binding Rossmann-fold domains"/>
    <property type="match status" value="1"/>
</dbReference>
<dbReference type="Proteomes" id="UP000664521">
    <property type="component" value="Unassembled WGS sequence"/>
</dbReference>
<evidence type="ECO:0000256" key="3">
    <source>
        <dbReference type="ARBA" id="ARBA00011738"/>
    </source>
</evidence>
<gene>
    <name evidence="13" type="ORF">HETSPECPRED_009910</name>
</gene>
<dbReference type="AlphaFoldDB" id="A0A8H3G764"/>
<comment type="caution">
    <text evidence="13">The sequence shown here is derived from an EMBL/GenBank/DDBJ whole genome shotgun (WGS) entry which is preliminary data.</text>
</comment>
<dbReference type="Pfam" id="PF00107">
    <property type="entry name" value="ADH_zinc_N"/>
    <property type="match status" value="1"/>
</dbReference>
<comment type="cofactor">
    <cofactor evidence="1 11">
        <name>Zn(2+)</name>
        <dbReference type="ChEBI" id="CHEBI:29105"/>
    </cofactor>
</comment>
<accession>A0A8H3G764</accession>
<dbReference type="GO" id="GO:0006066">
    <property type="term" value="P:alcohol metabolic process"/>
    <property type="evidence" value="ECO:0007669"/>
    <property type="project" value="UniProtKB-ARBA"/>
</dbReference>
<dbReference type="PROSITE" id="PS00059">
    <property type="entry name" value="ADH_ZINC"/>
    <property type="match status" value="1"/>
</dbReference>
<keyword evidence="5 11" id="KW-0479">Metal-binding</keyword>
<comment type="catalytic activity">
    <reaction evidence="10">
        <text>a primary alcohol + NADP(+) = an aldehyde + NADPH + H(+)</text>
        <dbReference type="Rhea" id="RHEA:15937"/>
        <dbReference type="ChEBI" id="CHEBI:15378"/>
        <dbReference type="ChEBI" id="CHEBI:15734"/>
        <dbReference type="ChEBI" id="CHEBI:17478"/>
        <dbReference type="ChEBI" id="CHEBI:57783"/>
        <dbReference type="ChEBI" id="CHEBI:58349"/>
        <dbReference type="EC" id="1.1.1.2"/>
    </reaction>
    <physiologicalReaction direction="left-to-right" evidence="10">
        <dbReference type="Rhea" id="RHEA:15938"/>
    </physiologicalReaction>
    <physiologicalReaction direction="right-to-left" evidence="10">
        <dbReference type="Rhea" id="RHEA:15939"/>
    </physiologicalReaction>
</comment>
<comment type="subunit">
    <text evidence="3">Homodimer.</text>
</comment>
<evidence type="ECO:0000256" key="10">
    <source>
        <dbReference type="ARBA" id="ARBA00050997"/>
    </source>
</evidence>
<keyword evidence="14" id="KW-1185">Reference proteome</keyword>
<dbReference type="SMART" id="SM00829">
    <property type="entry name" value="PKS_ER"/>
    <property type="match status" value="1"/>
</dbReference>
<dbReference type="InterPro" id="IPR047109">
    <property type="entry name" value="CAD-like"/>
</dbReference>
<evidence type="ECO:0000256" key="4">
    <source>
        <dbReference type="ARBA" id="ARBA00022553"/>
    </source>
</evidence>
<dbReference type="Pfam" id="PF08240">
    <property type="entry name" value="ADH_N"/>
    <property type="match status" value="1"/>
</dbReference>
<keyword evidence="7" id="KW-0521">NADP</keyword>
<dbReference type="Gene3D" id="3.40.50.720">
    <property type="entry name" value="NAD(P)-binding Rossmann-like Domain"/>
    <property type="match status" value="1"/>
</dbReference>
<name>A0A8H3G764_9LECA</name>
<dbReference type="InterPro" id="IPR013149">
    <property type="entry name" value="ADH-like_C"/>
</dbReference>
<keyword evidence="8" id="KW-0560">Oxidoreductase</keyword>
<dbReference type="GO" id="GO:0008270">
    <property type="term" value="F:zinc ion binding"/>
    <property type="evidence" value="ECO:0007669"/>
    <property type="project" value="InterPro"/>
</dbReference>
<dbReference type="EMBL" id="CAJPDS010000086">
    <property type="protein sequence ID" value="CAF9935822.1"/>
    <property type="molecule type" value="Genomic_DNA"/>
</dbReference>